<evidence type="ECO:0000259" key="4">
    <source>
        <dbReference type="PROSITE" id="PS50042"/>
    </source>
</evidence>
<evidence type="ECO:0000256" key="3">
    <source>
        <dbReference type="ARBA" id="ARBA00023163"/>
    </source>
</evidence>
<sequence length="200" mass="21658">MGTGRHFDAGAPLVRSGELGTDVSLLLDGCVKVTADSRDGRPILLAVRVFGDLIGELAALDQEPRSATVIAAVATRTRVLDRKTFLDFVEARPAVAKTLQRSIVRKLRMSTRYRIDLSGAPVAVRVARILDQLASSYGRTDSGLVHIDVPLTQTEMAALVGAAVPSVQRALAELRHDGLISTSRKHFAIRDIEALRRLAR</sequence>
<dbReference type="InterPro" id="IPR036388">
    <property type="entry name" value="WH-like_DNA-bd_sf"/>
</dbReference>
<dbReference type="SMART" id="SM00100">
    <property type="entry name" value="cNMP"/>
    <property type="match status" value="1"/>
</dbReference>
<dbReference type="InterPro" id="IPR036390">
    <property type="entry name" value="WH_DNA-bd_sf"/>
</dbReference>
<reference evidence="6" key="1">
    <citation type="submission" date="2022-10" db="EMBL/GenBank/DDBJ databases">
        <title>The complete genomes of actinobacterial strains from the NBC collection.</title>
        <authorList>
            <person name="Joergensen T.S."/>
            <person name="Alvarez Arevalo M."/>
            <person name="Sterndorff E.B."/>
            <person name="Faurdal D."/>
            <person name="Vuksanovic O."/>
            <person name="Mourched A.-S."/>
            <person name="Charusanti P."/>
            <person name="Shaw S."/>
            <person name="Blin K."/>
            <person name="Weber T."/>
        </authorList>
    </citation>
    <scope>NUCLEOTIDE SEQUENCE</scope>
    <source>
        <strain evidence="6">NBC_00254</strain>
    </source>
</reference>
<name>A0ABZ1SHA4_9ACTN</name>
<dbReference type="PROSITE" id="PS51063">
    <property type="entry name" value="HTH_CRP_2"/>
    <property type="match status" value="1"/>
</dbReference>
<dbReference type="Gene3D" id="1.10.10.10">
    <property type="entry name" value="Winged helix-like DNA-binding domain superfamily/Winged helix DNA-binding domain"/>
    <property type="match status" value="1"/>
</dbReference>
<dbReference type="SMART" id="SM00419">
    <property type="entry name" value="HTH_CRP"/>
    <property type="match status" value="1"/>
</dbReference>
<evidence type="ECO:0000313" key="6">
    <source>
        <dbReference type="EMBL" id="WUP72375.1"/>
    </source>
</evidence>
<dbReference type="CDD" id="cd00038">
    <property type="entry name" value="CAP_ED"/>
    <property type="match status" value="1"/>
</dbReference>
<dbReference type="Gene3D" id="2.60.120.10">
    <property type="entry name" value="Jelly Rolls"/>
    <property type="match status" value="1"/>
</dbReference>
<organism evidence="6 7">
    <name type="scientific">Microbispora hainanensis</name>
    <dbReference type="NCBI Taxonomy" id="568844"/>
    <lineage>
        <taxon>Bacteria</taxon>
        <taxon>Bacillati</taxon>
        <taxon>Actinomycetota</taxon>
        <taxon>Actinomycetes</taxon>
        <taxon>Streptosporangiales</taxon>
        <taxon>Streptosporangiaceae</taxon>
        <taxon>Microbispora</taxon>
    </lineage>
</organism>
<dbReference type="SUPFAM" id="SSF51206">
    <property type="entry name" value="cAMP-binding domain-like"/>
    <property type="match status" value="1"/>
</dbReference>
<dbReference type="InterPro" id="IPR018490">
    <property type="entry name" value="cNMP-bd_dom_sf"/>
</dbReference>
<dbReference type="PANTHER" id="PTHR24567">
    <property type="entry name" value="CRP FAMILY TRANSCRIPTIONAL REGULATORY PROTEIN"/>
    <property type="match status" value="1"/>
</dbReference>
<proteinExistence type="predicted"/>
<dbReference type="PROSITE" id="PS50042">
    <property type="entry name" value="CNMP_BINDING_3"/>
    <property type="match status" value="1"/>
</dbReference>
<gene>
    <name evidence="6" type="ORF">OG913_23415</name>
</gene>
<dbReference type="Proteomes" id="UP001432011">
    <property type="component" value="Chromosome"/>
</dbReference>
<dbReference type="InterPro" id="IPR000595">
    <property type="entry name" value="cNMP-bd_dom"/>
</dbReference>
<feature type="domain" description="Cyclic nucleotide-binding" evidence="4">
    <location>
        <begin position="5"/>
        <end position="106"/>
    </location>
</feature>
<evidence type="ECO:0000259" key="5">
    <source>
        <dbReference type="PROSITE" id="PS51063"/>
    </source>
</evidence>
<keyword evidence="1" id="KW-0805">Transcription regulation</keyword>
<evidence type="ECO:0000256" key="2">
    <source>
        <dbReference type="ARBA" id="ARBA00023125"/>
    </source>
</evidence>
<feature type="domain" description="HTH crp-type" evidence="5">
    <location>
        <begin position="120"/>
        <end position="193"/>
    </location>
</feature>
<dbReference type="Pfam" id="PF00027">
    <property type="entry name" value="cNMP_binding"/>
    <property type="match status" value="1"/>
</dbReference>
<dbReference type="InterPro" id="IPR014710">
    <property type="entry name" value="RmlC-like_jellyroll"/>
</dbReference>
<keyword evidence="7" id="KW-1185">Reference proteome</keyword>
<dbReference type="Pfam" id="PF13545">
    <property type="entry name" value="HTH_Crp_2"/>
    <property type="match status" value="1"/>
</dbReference>
<dbReference type="InterPro" id="IPR050397">
    <property type="entry name" value="Env_Response_Regulators"/>
</dbReference>
<protein>
    <submittedName>
        <fullName evidence="6">Crp/Fnr family transcriptional regulator</fullName>
    </submittedName>
</protein>
<evidence type="ECO:0000256" key="1">
    <source>
        <dbReference type="ARBA" id="ARBA00023015"/>
    </source>
</evidence>
<keyword evidence="2" id="KW-0238">DNA-binding</keyword>
<dbReference type="RefSeq" id="WP_328708412.1">
    <property type="nucleotide sequence ID" value="NZ_CP108085.1"/>
</dbReference>
<keyword evidence="3" id="KW-0804">Transcription</keyword>
<dbReference type="PANTHER" id="PTHR24567:SF74">
    <property type="entry name" value="HTH-TYPE TRANSCRIPTIONAL REGULATOR ARCR"/>
    <property type="match status" value="1"/>
</dbReference>
<evidence type="ECO:0000313" key="7">
    <source>
        <dbReference type="Proteomes" id="UP001432011"/>
    </source>
</evidence>
<accession>A0ABZ1SHA4</accession>
<dbReference type="SUPFAM" id="SSF46785">
    <property type="entry name" value="Winged helix' DNA-binding domain"/>
    <property type="match status" value="1"/>
</dbReference>
<dbReference type="InterPro" id="IPR012318">
    <property type="entry name" value="HTH_CRP"/>
</dbReference>
<dbReference type="EMBL" id="CP108085">
    <property type="protein sequence ID" value="WUP72375.1"/>
    <property type="molecule type" value="Genomic_DNA"/>
</dbReference>